<dbReference type="RefSeq" id="WP_139040439.1">
    <property type="nucleotide sequence ID" value="NZ_VDDA01000045.1"/>
</dbReference>
<name>A0A5C4L6X1_9HYPH</name>
<dbReference type="InterPro" id="IPR029016">
    <property type="entry name" value="GAF-like_dom_sf"/>
</dbReference>
<dbReference type="InterPro" id="IPR003018">
    <property type="entry name" value="GAF"/>
</dbReference>
<evidence type="ECO:0000259" key="1">
    <source>
        <dbReference type="Pfam" id="PF13185"/>
    </source>
</evidence>
<dbReference type="EMBL" id="VDDA01000045">
    <property type="protein sequence ID" value="TNC06705.1"/>
    <property type="molecule type" value="Genomic_DNA"/>
</dbReference>
<dbReference type="Pfam" id="PF13185">
    <property type="entry name" value="GAF_2"/>
    <property type="match status" value="1"/>
</dbReference>
<gene>
    <name evidence="2" type="ORF">FF100_34015</name>
</gene>
<proteinExistence type="predicted"/>
<dbReference type="Gene3D" id="3.30.450.40">
    <property type="match status" value="1"/>
</dbReference>
<evidence type="ECO:0000313" key="2">
    <source>
        <dbReference type="EMBL" id="TNC06705.1"/>
    </source>
</evidence>
<dbReference type="OrthoDB" id="7066078at2"/>
<protein>
    <submittedName>
        <fullName evidence="2">GAF domain-containing protein</fullName>
    </submittedName>
</protein>
<accession>A0A5C4L6X1</accession>
<dbReference type="Proteomes" id="UP000305267">
    <property type="component" value="Unassembled WGS sequence"/>
</dbReference>
<comment type="caution">
    <text evidence="2">The sequence shown here is derived from an EMBL/GenBank/DDBJ whole genome shotgun (WGS) entry which is preliminary data.</text>
</comment>
<evidence type="ECO:0000313" key="3">
    <source>
        <dbReference type="Proteomes" id="UP000305267"/>
    </source>
</evidence>
<dbReference type="SUPFAM" id="SSF55781">
    <property type="entry name" value="GAF domain-like"/>
    <property type="match status" value="1"/>
</dbReference>
<keyword evidence="3" id="KW-1185">Reference proteome</keyword>
<reference evidence="2 3" key="1">
    <citation type="submission" date="2019-06" db="EMBL/GenBank/DDBJ databases">
        <title>Genome of Methylobacterium sp. 17Sr1-39.</title>
        <authorList>
            <person name="Seo T."/>
        </authorList>
    </citation>
    <scope>NUCLEOTIDE SEQUENCE [LARGE SCALE GENOMIC DNA]</scope>
    <source>
        <strain evidence="2 3">17Sr1-39</strain>
    </source>
</reference>
<dbReference type="AlphaFoldDB" id="A0A5C4L6X1"/>
<organism evidence="2 3">
    <name type="scientific">Methylobacterium terricola</name>
    <dbReference type="NCBI Taxonomy" id="2583531"/>
    <lineage>
        <taxon>Bacteria</taxon>
        <taxon>Pseudomonadati</taxon>
        <taxon>Pseudomonadota</taxon>
        <taxon>Alphaproteobacteria</taxon>
        <taxon>Hyphomicrobiales</taxon>
        <taxon>Methylobacteriaceae</taxon>
        <taxon>Methylobacterium</taxon>
    </lineage>
</organism>
<sequence length="168" mass="18548">MQSDVTTRDIDALLRATGRADQPAAFYAVLRRILQEKPGFVFATLFVVHEGETLRVFTTEEALYPAGMRKPMGATDWGEQVIRQRRSFLATDVAGLRRAFFDHETIVGLGCGSAIGVPVVYDGRCLGSINLNHQEHVYTPAHVEMVERVAPTVVPAFLQAIHGLQRNG</sequence>
<feature type="domain" description="GAF" evidence="1">
    <location>
        <begin position="28"/>
        <end position="153"/>
    </location>
</feature>